<evidence type="ECO:0000313" key="4">
    <source>
        <dbReference type="Proteomes" id="UP000799764"/>
    </source>
</evidence>
<protein>
    <submittedName>
        <fullName evidence="3">Uncharacterized protein</fullName>
    </submittedName>
</protein>
<feature type="compositionally biased region" description="Polar residues" evidence="1">
    <location>
        <begin position="148"/>
        <end position="170"/>
    </location>
</feature>
<evidence type="ECO:0000256" key="2">
    <source>
        <dbReference type="SAM" id="Phobius"/>
    </source>
</evidence>
<dbReference type="EMBL" id="MU001502">
    <property type="protein sequence ID" value="KAF2443497.1"/>
    <property type="molecule type" value="Genomic_DNA"/>
</dbReference>
<keyword evidence="4" id="KW-1185">Reference proteome</keyword>
<keyword evidence="2" id="KW-1133">Transmembrane helix</keyword>
<feature type="transmembrane region" description="Helical" evidence="2">
    <location>
        <begin position="6"/>
        <end position="24"/>
    </location>
</feature>
<name>A0A9P4UBV5_9PLEO</name>
<feature type="region of interest" description="Disordered" evidence="1">
    <location>
        <begin position="132"/>
        <end position="178"/>
    </location>
</feature>
<dbReference type="Proteomes" id="UP000799764">
    <property type="component" value="Unassembled WGS sequence"/>
</dbReference>
<sequence>MGAVLSSLIFVIVGVTIALYLHYLRHYNNKSGVSGVYSPNTREYLPGMDANLAANYRRSKYATLANLTPQEQQERSKLQDVRDHPSAYYRDAPTMDRGIRFGVPSMGFRTGAHQTMGDQSAVLGTWDHRATRPESLSHRDSVDWGSGPSFSNLRIEDQNSSAGHTDTRAAQSPYPPGMQVGGDRVDYDMGRLQLDDLCSPHSVRHRSQASSPGMVDPVQDANRAFANLRVNDQDSSATNRTHHHSQDFPPGMNNPVQSANQAFANLRIDGQEPPTANVANTVDNGNPHLPGMGYRHVFIPRGGEDM</sequence>
<reference evidence="3" key="1">
    <citation type="journal article" date="2020" name="Stud. Mycol.">
        <title>101 Dothideomycetes genomes: a test case for predicting lifestyles and emergence of pathogens.</title>
        <authorList>
            <person name="Haridas S."/>
            <person name="Albert R."/>
            <person name="Binder M."/>
            <person name="Bloem J."/>
            <person name="Labutti K."/>
            <person name="Salamov A."/>
            <person name="Andreopoulos B."/>
            <person name="Baker S."/>
            <person name="Barry K."/>
            <person name="Bills G."/>
            <person name="Bluhm B."/>
            <person name="Cannon C."/>
            <person name="Castanera R."/>
            <person name="Culley D."/>
            <person name="Daum C."/>
            <person name="Ezra D."/>
            <person name="Gonzalez J."/>
            <person name="Henrissat B."/>
            <person name="Kuo A."/>
            <person name="Liang C."/>
            <person name="Lipzen A."/>
            <person name="Lutzoni F."/>
            <person name="Magnuson J."/>
            <person name="Mondo S."/>
            <person name="Nolan M."/>
            <person name="Ohm R."/>
            <person name="Pangilinan J."/>
            <person name="Park H.-J."/>
            <person name="Ramirez L."/>
            <person name="Alfaro M."/>
            <person name="Sun H."/>
            <person name="Tritt A."/>
            <person name="Yoshinaga Y."/>
            <person name="Zwiers L.-H."/>
            <person name="Turgeon B."/>
            <person name="Goodwin S."/>
            <person name="Spatafora J."/>
            <person name="Crous P."/>
            <person name="Grigoriev I."/>
        </authorList>
    </citation>
    <scope>NUCLEOTIDE SEQUENCE</scope>
    <source>
        <strain evidence="3">CBS 690.94</strain>
    </source>
</reference>
<evidence type="ECO:0000256" key="1">
    <source>
        <dbReference type="SAM" id="MobiDB-lite"/>
    </source>
</evidence>
<dbReference type="OrthoDB" id="10547887at2759"/>
<feature type="region of interest" description="Disordered" evidence="1">
    <location>
        <begin position="234"/>
        <end position="257"/>
    </location>
</feature>
<evidence type="ECO:0000313" key="3">
    <source>
        <dbReference type="EMBL" id="KAF2443497.1"/>
    </source>
</evidence>
<organism evidence="3 4">
    <name type="scientific">Karstenula rhodostoma CBS 690.94</name>
    <dbReference type="NCBI Taxonomy" id="1392251"/>
    <lineage>
        <taxon>Eukaryota</taxon>
        <taxon>Fungi</taxon>
        <taxon>Dikarya</taxon>
        <taxon>Ascomycota</taxon>
        <taxon>Pezizomycotina</taxon>
        <taxon>Dothideomycetes</taxon>
        <taxon>Pleosporomycetidae</taxon>
        <taxon>Pleosporales</taxon>
        <taxon>Massarineae</taxon>
        <taxon>Didymosphaeriaceae</taxon>
        <taxon>Karstenula</taxon>
    </lineage>
</organism>
<keyword evidence="2" id="KW-0812">Transmembrane</keyword>
<gene>
    <name evidence="3" type="ORF">P171DRAFT_444910</name>
</gene>
<proteinExistence type="predicted"/>
<dbReference type="AlphaFoldDB" id="A0A9P4UBV5"/>
<accession>A0A9P4UBV5</accession>
<comment type="caution">
    <text evidence="3">The sequence shown here is derived from an EMBL/GenBank/DDBJ whole genome shotgun (WGS) entry which is preliminary data.</text>
</comment>
<feature type="compositionally biased region" description="Basic and acidic residues" evidence="1">
    <location>
        <begin position="132"/>
        <end position="142"/>
    </location>
</feature>
<keyword evidence="2" id="KW-0472">Membrane</keyword>